<dbReference type="EMBL" id="FXAH01000002">
    <property type="protein sequence ID" value="SMF04761.1"/>
    <property type="molecule type" value="Genomic_DNA"/>
</dbReference>
<keyword evidence="1" id="KW-0560">Oxidoreductase</keyword>
<accession>A0A1X7CX67</accession>
<dbReference type="RefSeq" id="WP_085224684.1">
    <property type="nucleotide sequence ID" value="NZ_BSQD01000002.1"/>
</dbReference>
<dbReference type="Proteomes" id="UP000192911">
    <property type="component" value="Unassembled WGS sequence"/>
</dbReference>
<dbReference type="Gene3D" id="3.30.9.10">
    <property type="entry name" value="D-Amino Acid Oxidase, subunit A, domain 2"/>
    <property type="match status" value="1"/>
</dbReference>
<dbReference type="STRING" id="28094.SAMN06295900_102103"/>
<keyword evidence="2" id="KW-0732">Signal</keyword>
<proteinExistence type="predicted"/>
<feature type="chain" id="PRO_5010869469" evidence="2">
    <location>
        <begin position="19"/>
        <end position="395"/>
    </location>
</feature>
<protein>
    <submittedName>
        <fullName evidence="4">Glycine/D-amino acid oxidase</fullName>
    </submittedName>
</protein>
<evidence type="ECO:0000313" key="4">
    <source>
        <dbReference type="EMBL" id="SMF04761.1"/>
    </source>
</evidence>
<feature type="domain" description="FAD dependent oxidoreductase" evidence="3">
    <location>
        <begin position="5"/>
        <end position="361"/>
    </location>
</feature>
<evidence type="ECO:0000256" key="2">
    <source>
        <dbReference type="SAM" id="SignalP"/>
    </source>
</evidence>
<dbReference type="PANTHER" id="PTHR13847:SF287">
    <property type="entry name" value="FAD-DEPENDENT OXIDOREDUCTASE DOMAIN-CONTAINING PROTEIN 1"/>
    <property type="match status" value="1"/>
</dbReference>
<gene>
    <name evidence="4" type="ORF">SAMN06295900_102103</name>
</gene>
<dbReference type="Gene3D" id="3.50.50.60">
    <property type="entry name" value="FAD/NAD(P)-binding domain"/>
    <property type="match status" value="1"/>
</dbReference>
<dbReference type="SUPFAM" id="SSF51905">
    <property type="entry name" value="FAD/NAD(P)-binding domain"/>
    <property type="match status" value="1"/>
</dbReference>
<evidence type="ECO:0000313" key="5">
    <source>
        <dbReference type="Proteomes" id="UP000192911"/>
    </source>
</evidence>
<dbReference type="PANTHER" id="PTHR13847">
    <property type="entry name" value="SARCOSINE DEHYDROGENASE-RELATED"/>
    <property type="match status" value="1"/>
</dbReference>
<reference evidence="5" key="1">
    <citation type="submission" date="2017-04" db="EMBL/GenBank/DDBJ databases">
        <authorList>
            <person name="Varghese N."/>
            <person name="Submissions S."/>
        </authorList>
    </citation>
    <scope>NUCLEOTIDE SEQUENCE [LARGE SCALE GENOMIC DNA]</scope>
    <source>
        <strain evidence="5">Ballard 720</strain>
    </source>
</reference>
<sequence>MSASAIVVGAGIVGAACAAELAAHGMAVRVFDAGGIGGGTTAAGMGHIVVMNDSPAEFALARYSRALWLELAPQLRAIDAFRRCGTLWVAADEEEWAAACALHATFAANEVAAQLLDAPALFACEPQLSRAMAGGLLVEHDSIVYAPTAAEWLLTRSSGAPRIRLQTSTAVVRADSSSVTLADGTRVGADFVVVASGLEARRLVPSLPLAPKKGHLLITDRYPGFISHQLLELGYIKSAHQHAGTSVAFNAQPRPTGQILLGSSRQFETSDPAVELPVLAQMLERCTHYLPALAGLNGIRAWTGLRAATPDGLPLIGRMESDEDGTRSHEAADKGAGIWVATGHEGLGVTTALATARLLASQMIGSHAELDATPYLPGRFRALRGGADVMEHERQ</sequence>
<dbReference type="Pfam" id="PF01266">
    <property type="entry name" value="DAO"/>
    <property type="match status" value="1"/>
</dbReference>
<organism evidence="4 5">
    <name type="scientific">Trinickia caryophylli</name>
    <name type="common">Paraburkholderia caryophylli</name>
    <dbReference type="NCBI Taxonomy" id="28094"/>
    <lineage>
        <taxon>Bacteria</taxon>
        <taxon>Pseudomonadati</taxon>
        <taxon>Pseudomonadota</taxon>
        <taxon>Betaproteobacteria</taxon>
        <taxon>Burkholderiales</taxon>
        <taxon>Burkholderiaceae</taxon>
        <taxon>Trinickia</taxon>
    </lineage>
</organism>
<dbReference type="GO" id="GO:0016491">
    <property type="term" value="F:oxidoreductase activity"/>
    <property type="evidence" value="ECO:0007669"/>
    <property type="project" value="UniProtKB-KW"/>
</dbReference>
<dbReference type="InterPro" id="IPR036188">
    <property type="entry name" value="FAD/NAD-bd_sf"/>
</dbReference>
<dbReference type="InterPro" id="IPR006076">
    <property type="entry name" value="FAD-dep_OxRdtase"/>
</dbReference>
<keyword evidence="5" id="KW-1185">Reference proteome</keyword>
<dbReference type="AlphaFoldDB" id="A0A1X7CX67"/>
<dbReference type="GO" id="GO:0005737">
    <property type="term" value="C:cytoplasm"/>
    <property type="evidence" value="ECO:0007669"/>
    <property type="project" value="TreeGrafter"/>
</dbReference>
<dbReference type="OrthoDB" id="9806257at2"/>
<evidence type="ECO:0000259" key="3">
    <source>
        <dbReference type="Pfam" id="PF01266"/>
    </source>
</evidence>
<dbReference type="SUPFAM" id="SSF54373">
    <property type="entry name" value="FAD-linked reductases, C-terminal domain"/>
    <property type="match status" value="1"/>
</dbReference>
<dbReference type="GeneID" id="95552573"/>
<name>A0A1X7CX67_TRICW</name>
<feature type="signal peptide" evidence="2">
    <location>
        <begin position="1"/>
        <end position="18"/>
    </location>
</feature>
<evidence type="ECO:0000256" key="1">
    <source>
        <dbReference type="ARBA" id="ARBA00023002"/>
    </source>
</evidence>